<comment type="caution">
    <text evidence="1">The sequence shown here is derived from an EMBL/GenBank/DDBJ whole genome shotgun (WGS) entry which is preliminary data.</text>
</comment>
<evidence type="ECO:0000313" key="2">
    <source>
        <dbReference type="Proteomes" id="UP001371305"/>
    </source>
</evidence>
<organism evidence="1 2">
    <name type="scientific">Luteolibacter soli</name>
    <dbReference type="NCBI Taxonomy" id="3135280"/>
    <lineage>
        <taxon>Bacteria</taxon>
        <taxon>Pseudomonadati</taxon>
        <taxon>Verrucomicrobiota</taxon>
        <taxon>Verrucomicrobiia</taxon>
        <taxon>Verrucomicrobiales</taxon>
        <taxon>Verrucomicrobiaceae</taxon>
        <taxon>Luteolibacter</taxon>
    </lineage>
</organism>
<accession>A0ABU9AVT7</accession>
<evidence type="ECO:0000313" key="1">
    <source>
        <dbReference type="EMBL" id="MEK7950872.1"/>
    </source>
</evidence>
<dbReference type="InterPro" id="IPR013406">
    <property type="entry name" value="CHP02574_addiction_mod"/>
</dbReference>
<reference evidence="1 2" key="1">
    <citation type="submission" date="2024-04" db="EMBL/GenBank/DDBJ databases">
        <title>Luteolibacter sp. isolated from soil.</title>
        <authorList>
            <person name="An J."/>
        </authorList>
    </citation>
    <scope>NUCLEOTIDE SEQUENCE [LARGE SCALE GENOMIC DNA]</scope>
    <source>
        <strain evidence="1 2">Y139</strain>
    </source>
</reference>
<dbReference type="RefSeq" id="WP_341404473.1">
    <property type="nucleotide sequence ID" value="NZ_JBBUKT010000003.1"/>
</dbReference>
<proteinExistence type="predicted"/>
<name>A0ABU9AVT7_9BACT</name>
<gene>
    <name evidence="1" type="ORF">WKV53_10210</name>
</gene>
<sequence>MSLAEIEKQAAALPVEERAALASFLLHSLPEPDHDVSDEEVAERVRQVNAGEVELISFDELRRGVFADRAR</sequence>
<protein>
    <submittedName>
        <fullName evidence="1">Addiction module protein</fullName>
    </submittedName>
</protein>
<dbReference type="EMBL" id="JBBUKT010000003">
    <property type="protein sequence ID" value="MEK7950872.1"/>
    <property type="molecule type" value="Genomic_DNA"/>
</dbReference>
<keyword evidence="2" id="KW-1185">Reference proteome</keyword>
<dbReference type="Proteomes" id="UP001371305">
    <property type="component" value="Unassembled WGS sequence"/>
</dbReference>
<dbReference type="Pfam" id="PF09720">
    <property type="entry name" value="Unstab_antitox"/>
    <property type="match status" value="1"/>
</dbReference>